<comment type="function">
    <text evidence="9">Required to protect lysosomal transporter MFSD1 from lysosomal proteolysis and for MFSD1 lysosomal localization.</text>
</comment>
<keyword evidence="15" id="KW-1185">Reference proteome</keyword>
<keyword evidence="3 13" id="KW-0812">Transmembrane</keyword>
<dbReference type="Proteomes" id="UP000694850">
    <property type="component" value="Unplaced"/>
</dbReference>
<evidence type="ECO:0000256" key="14">
    <source>
        <dbReference type="SAM" id="SignalP"/>
    </source>
</evidence>
<name>A0A8B7AFQ8_ORYAF</name>
<dbReference type="PANTHER" id="PTHR31981">
    <property type="entry name" value="GLYCOSYLATED LYSOSOMAL MEMBRANE PROTEIN"/>
    <property type="match status" value="1"/>
</dbReference>
<dbReference type="OrthoDB" id="6264340at2759"/>
<evidence type="ECO:0000256" key="3">
    <source>
        <dbReference type="ARBA" id="ARBA00022692"/>
    </source>
</evidence>
<dbReference type="Pfam" id="PF15065">
    <property type="entry name" value="NCU-G1"/>
    <property type="match status" value="1"/>
</dbReference>
<comment type="similarity">
    <text evidence="1">Belongs to the GLMP family.</text>
</comment>
<organism evidence="15 16">
    <name type="scientific">Orycteropus afer afer</name>
    <dbReference type="NCBI Taxonomy" id="1230840"/>
    <lineage>
        <taxon>Eukaryota</taxon>
        <taxon>Metazoa</taxon>
        <taxon>Chordata</taxon>
        <taxon>Craniata</taxon>
        <taxon>Vertebrata</taxon>
        <taxon>Euteleostomi</taxon>
        <taxon>Mammalia</taxon>
        <taxon>Eutheria</taxon>
        <taxon>Afrotheria</taxon>
        <taxon>Tubulidentata</taxon>
        <taxon>Orycteropodidae</taxon>
        <taxon>Orycteropus</taxon>
    </lineage>
</organism>
<evidence type="ECO:0000256" key="7">
    <source>
        <dbReference type="ARBA" id="ARBA00023180"/>
    </source>
</evidence>
<evidence type="ECO:0000256" key="9">
    <source>
        <dbReference type="ARBA" id="ARBA00024176"/>
    </source>
</evidence>
<evidence type="ECO:0000313" key="15">
    <source>
        <dbReference type="Proteomes" id="UP000694850"/>
    </source>
</evidence>
<evidence type="ECO:0000256" key="6">
    <source>
        <dbReference type="ARBA" id="ARBA00023136"/>
    </source>
</evidence>
<dbReference type="RefSeq" id="XP_007946799.1">
    <property type="nucleotide sequence ID" value="XM_007948608.2"/>
</dbReference>
<dbReference type="InterPro" id="IPR029382">
    <property type="entry name" value="NCU-G1"/>
</dbReference>
<feature type="chain" id="PRO_5034256439" description="Glycosylated lysosomal membrane protein" evidence="14">
    <location>
        <begin position="36"/>
        <end position="406"/>
    </location>
</feature>
<feature type="signal peptide" evidence="14">
    <location>
        <begin position="1"/>
        <end position="35"/>
    </location>
</feature>
<evidence type="ECO:0000256" key="4">
    <source>
        <dbReference type="ARBA" id="ARBA00022729"/>
    </source>
</evidence>
<proteinExistence type="inferred from homology"/>
<evidence type="ECO:0000256" key="10">
    <source>
        <dbReference type="ARBA" id="ARBA00024189"/>
    </source>
</evidence>
<comment type="subcellular location">
    <subcellularLocation>
        <location evidence="10">Lysosome membrane</location>
        <topology evidence="10">Single-pass type I membrane protein</topology>
        <orientation evidence="10">Lumenal side</orientation>
    </subcellularLocation>
</comment>
<keyword evidence="6 13" id="KW-0472">Membrane</keyword>
<evidence type="ECO:0000256" key="12">
    <source>
        <dbReference type="ARBA" id="ARBA00044960"/>
    </source>
</evidence>
<evidence type="ECO:0000256" key="2">
    <source>
        <dbReference type="ARBA" id="ARBA00018820"/>
    </source>
</evidence>
<reference evidence="16" key="1">
    <citation type="submission" date="2025-08" db="UniProtKB">
        <authorList>
            <consortium name="RefSeq"/>
        </authorList>
    </citation>
    <scope>IDENTIFICATION</scope>
</reference>
<evidence type="ECO:0000256" key="11">
    <source>
        <dbReference type="ARBA" id="ARBA00030059"/>
    </source>
</evidence>
<feature type="transmembrane region" description="Helical" evidence="13">
    <location>
        <begin position="369"/>
        <end position="394"/>
    </location>
</feature>
<keyword evidence="4 14" id="KW-0732">Signal</keyword>
<dbReference type="AlphaFoldDB" id="A0A8B7AFQ8"/>
<dbReference type="GeneID" id="103203546"/>
<protein>
    <recommendedName>
        <fullName evidence="2">Glycosylated lysosomal membrane protein</fullName>
    </recommendedName>
    <alternativeName>
        <fullName evidence="11">Lysosomal protein NCU-G1</fullName>
    </alternativeName>
</protein>
<dbReference type="GO" id="GO:0005765">
    <property type="term" value="C:lysosomal membrane"/>
    <property type="evidence" value="ECO:0007669"/>
    <property type="project" value="UniProtKB-SubCell"/>
</dbReference>
<evidence type="ECO:0000256" key="8">
    <source>
        <dbReference type="ARBA" id="ARBA00023228"/>
    </source>
</evidence>
<evidence type="ECO:0000256" key="1">
    <source>
        <dbReference type="ARBA" id="ARBA00010599"/>
    </source>
</evidence>
<keyword evidence="7" id="KW-0325">Glycoprotein</keyword>
<evidence type="ECO:0000256" key="13">
    <source>
        <dbReference type="SAM" id="Phobius"/>
    </source>
</evidence>
<sequence length="406" mass="44214">MCGSGNPCWGCGRCAPSPMLLLSLLLFAAPFGLLGEETRQVSLEVIPGWLGPPQNLLHIRAVGTNSTLHYVWSSMGPPAVLLVATNTPNSFLSVNWSRLLSPEPDEGLMVLPKDSIQFSSALVFTRLFEFDSTNMSDVAAEVPGKLYPPYSLAEFYWNNITDSLDTATLSATFQGHPMHDPTKAFANGSLAFRVQAFSRSGRPVQPPRLLHTADTCQLEVALVGVSPQGNRSLFGLEVATLSQSPDCPSMQEQHSIDDEYAPAVFQLDQLLWGSLPSGFVQWRPVAFSQKQGSRESALPCQISSLHPPLAYHLPQSPIVRAFFGSQTNFCAFNLTFGASTGPGYWDQHYLSWSMLLGIGFPPMDTLSPLVLGIMAVALGTPGLMLLGGGLILLLRHKQYSEYQRIN</sequence>
<accession>A0A8B7AFQ8</accession>
<comment type="subunit">
    <text evidence="12">Interacts (via lumenal domain) with lysosomal protein MFSD1; the interaction starts while both proteins are still in the endoplasmic reticulum and is required for stabilization of MFSD1 in lysosomes but has no direct effect on its targeting to lysosomes or transporter activity.</text>
</comment>
<dbReference type="CTD" id="112770"/>
<keyword evidence="8" id="KW-0458">Lysosome</keyword>
<keyword evidence="5 13" id="KW-1133">Transmembrane helix</keyword>
<evidence type="ECO:0000256" key="5">
    <source>
        <dbReference type="ARBA" id="ARBA00022989"/>
    </source>
</evidence>
<evidence type="ECO:0000313" key="16">
    <source>
        <dbReference type="RefSeq" id="XP_007946799.1"/>
    </source>
</evidence>
<gene>
    <name evidence="16" type="primary">LOC103203546</name>
</gene>
<dbReference type="PANTHER" id="PTHR31981:SF1">
    <property type="entry name" value="GLYCOSYLATED LYSOSOMAL MEMBRANE PROTEIN"/>
    <property type="match status" value="1"/>
</dbReference>